<dbReference type="HOGENOM" id="CLU_1793040_0_0_10"/>
<dbReference type="KEGG" id="cts:Ctha_1367"/>
<protein>
    <submittedName>
        <fullName evidence="2">Uncharacterized protein</fullName>
    </submittedName>
</protein>
<dbReference type="Proteomes" id="UP000001208">
    <property type="component" value="Chromosome"/>
</dbReference>
<dbReference type="AlphaFoldDB" id="B3QZD7"/>
<feature type="region of interest" description="Disordered" evidence="1">
    <location>
        <begin position="96"/>
        <end position="144"/>
    </location>
</feature>
<dbReference type="RefSeq" id="WP_012499914.1">
    <property type="nucleotide sequence ID" value="NC_011026.1"/>
</dbReference>
<reference evidence="2 3" key="1">
    <citation type="submission" date="2008-06" db="EMBL/GenBank/DDBJ databases">
        <title>Complete sequence of Chloroherpeton thalassium ATCC 35110.</title>
        <authorList>
            <consortium name="US DOE Joint Genome Institute"/>
            <person name="Lucas S."/>
            <person name="Copeland A."/>
            <person name="Lapidus A."/>
            <person name="Glavina del Rio T."/>
            <person name="Dalin E."/>
            <person name="Tice H."/>
            <person name="Bruce D."/>
            <person name="Goodwin L."/>
            <person name="Pitluck S."/>
            <person name="Schmutz J."/>
            <person name="Larimer F."/>
            <person name="Land M."/>
            <person name="Hauser L."/>
            <person name="Kyrpides N."/>
            <person name="Mikhailova N."/>
            <person name="Liu Z."/>
            <person name="Li T."/>
            <person name="Zhao F."/>
            <person name="Overmann J."/>
            <person name="Bryant D.A."/>
            <person name="Richardson P."/>
        </authorList>
    </citation>
    <scope>NUCLEOTIDE SEQUENCE [LARGE SCALE GENOMIC DNA]</scope>
    <source>
        <strain evidence="3">ATCC 35110 / GB-78</strain>
    </source>
</reference>
<gene>
    <name evidence="2" type="ordered locus">Ctha_1367</name>
</gene>
<proteinExistence type="predicted"/>
<accession>B3QZD7</accession>
<keyword evidence="3" id="KW-1185">Reference proteome</keyword>
<dbReference type="STRING" id="517418.Ctha_1367"/>
<evidence type="ECO:0000313" key="2">
    <source>
        <dbReference type="EMBL" id="ACF13830.1"/>
    </source>
</evidence>
<feature type="compositionally biased region" description="Polar residues" evidence="1">
    <location>
        <begin position="99"/>
        <end position="144"/>
    </location>
</feature>
<dbReference type="EMBL" id="CP001100">
    <property type="protein sequence ID" value="ACF13830.1"/>
    <property type="molecule type" value="Genomic_DNA"/>
</dbReference>
<sequence length="144" mass="15683">MNELIEKPEDILTHGQELMKHPVVKNAVLKIVNWIGTKVFAGKKATQEKLALLEAQKADAALVADLKAKLEFVLEDNDALRKELAAQVNALNAQLKQAGAQTQKTNTASVSGEKNNLIQDSPNSSIHIGRQINQGDGSTYNENK</sequence>
<name>B3QZD7_CHLT3</name>
<evidence type="ECO:0000313" key="3">
    <source>
        <dbReference type="Proteomes" id="UP000001208"/>
    </source>
</evidence>
<evidence type="ECO:0000256" key="1">
    <source>
        <dbReference type="SAM" id="MobiDB-lite"/>
    </source>
</evidence>
<organism evidence="2 3">
    <name type="scientific">Chloroherpeton thalassium (strain ATCC 35110 / GB-78)</name>
    <dbReference type="NCBI Taxonomy" id="517418"/>
    <lineage>
        <taxon>Bacteria</taxon>
        <taxon>Pseudomonadati</taxon>
        <taxon>Chlorobiota</taxon>
        <taxon>Chlorobiia</taxon>
        <taxon>Chlorobiales</taxon>
        <taxon>Chloroherpetonaceae</taxon>
        <taxon>Chloroherpeton</taxon>
    </lineage>
</organism>